<evidence type="ECO:0000256" key="1">
    <source>
        <dbReference type="ARBA" id="ARBA00005964"/>
    </source>
</evidence>
<accession>A0ABU8PSW5</accession>
<dbReference type="SUPFAM" id="SSF53474">
    <property type="entry name" value="alpha/beta-Hydrolases"/>
    <property type="match status" value="1"/>
</dbReference>
<protein>
    <recommendedName>
        <fullName evidence="3">Carboxylic ester hydrolase</fullName>
        <ecNumber evidence="3">3.1.1.-</ecNumber>
    </recommendedName>
</protein>
<evidence type="ECO:0000313" key="5">
    <source>
        <dbReference type="EMBL" id="MEJ5045858.1"/>
    </source>
</evidence>
<dbReference type="PANTHER" id="PTHR11559">
    <property type="entry name" value="CARBOXYLESTERASE"/>
    <property type="match status" value="1"/>
</dbReference>
<keyword evidence="6" id="KW-1185">Reference proteome</keyword>
<dbReference type="PROSITE" id="PS00122">
    <property type="entry name" value="CARBOXYLESTERASE_B_1"/>
    <property type="match status" value="1"/>
</dbReference>
<evidence type="ECO:0000313" key="6">
    <source>
        <dbReference type="Proteomes" id="UP001362100"/>
    </source>
</evidence>
<dbReference type="InterPro" id="IPR002018">
    <property type="entry name" value="CarbesteraseB"/>
</dbReference>
<dbReference type="PRINTS" id="PR00878">
    <property type="entry name" value="CHOLNESTRASE"/>
</dbReference>
<evidence type="ECO:0000259" key="4">
    <source>
        <dbReference type="Pfam" id="PF00135"/>
    </source>
</evidence>
<dbReference type="EC" id="3.1.1.-" evidence="3"/>
<dbReference type="InterPro" id="IPR029058">
    <property type="entry name" value="AB_hydrolase_fold"/>
</dbReference>
<dbReference type="EMBL" id="JBBGZW010000001">
    <property type="protein sequence ID" value="MEJ5045858.1"/>
    <property type="molecule type" value="Genomic_DNA"/>
</dbReference>
<gene>
    <name evidence="5" type="ORF">WH298_11715</name>
</gene>
<dbReference type="PROSITE" id="PS00941">
    <property type="entry name" value="CARBOXYLESTERASE_B_2"/>
    <property type="match status" value="1"/>
</dbReference>
<sequence>MEGNKLTGLNRWLSDFLAPVSAPQWPDEIPHEVDLPRGKLRGSSYDGVNIYRGIPYAQPPVGKRRFAPPVPVQPWKGVKDATQFGPMSYQDGKGNFSEDCLYLNIWSPEASSTAALPVYVFIHGGGYVLGSGSQPLYEGKHLAQQGIVVVTLNYRLGTLGFLPSAAAYEEHGTTGNWGLLDMVAALKWVQENIRAFGGDPSRVTVGGESAGSYAVSTLIVSPLARGLFDQAIMQSGSLPNATAVAPENVLSLAQAHDKAAHFFDKLGLKDDAKGLAALRELPVYKLLAVSAESTLQPPQVAGFWPVPDGHVYHADPMETVAKGEINPVRLLAGFNTDEGSLFVPAEATEQHYVSLIESAFGDNAAEVLQRFPVNMEYSAAARMNQLITLGLLRSGVYLYADALARHREVYVYHFDYVDPDLATTGLGVIHGSELKFIFNNLIDADTWNEEAKNVANEMQVAWINFIKHGNPNVPSENQPWQKYDPASPQEMHIAVERKMQPVVDRDDVVFINQRLQRQR</sequence>
<dbReference type="RefSeq" id="WP_180822919.1">
    <property type="nucleotide sequence ID" value="NZ_JACAWY010000001.1"/>
</dbReference>
<evidence type="ECO:0000256" key="3">
    <source>
        <dbReference type="RuleBase" id="RU361235"/>
    </source>
</evidence>
<dbReference type="Proteomes" id="UP001362100">
    <property type="component" value="Unassembled WGS sequence"/>
</dbReference>
<dbReference type="InterPro" id="IPR000997">
    <property type="entry name" value="Cholinesterase"/>
</dbReference>
<dbReference type="InterPro" id="IPR019826">
    <property type="entry name" value="Carboxylesterase_B_AS"/>
</dbReference>
<dbReference type="InterPro" id="IPR050309">
    <property type="entry name" value="Type-B_Carboxylest/Lipase"/>
</dbReference>
<dbReference type="Gene3D" id="3.40.50.1820">
    <property type="entry name" value="alpha/beta hydrolase"/>
    <property type="match status" value="1"/>
</dbReference>
<proteinExistence type="inferred from homology"/>
<comment type="similarity">
    <text evidence="1 3">Belongs to the type-B carboxylesterase/lipase family.</text>
</comment>
<dbReference type="InterPro" id="IPR019819">
    <property type="entry name" value="Carboxylesterase_B_CS"/>
</dbReference>
<reference evidence="5 6" key="1">
    <citation type="submission" date="2023-12" db="EMBL/GenBank/DDBJ databases">
        <title>Gut-associated functions are favored during microbiome assembly across C. elegans life.</title>
        <authorList>
            <person name="Zimmermann J."/>
        </authorList>
    </citation>
    <scope>NUCLEOTIDE SEQUENCE [LARGE SCALE GENOMIC DNA]</scope>
    <source>
        <strain evidence="5 6">BIGb0393</strain>
    </source>
</reference>
<name>A0ABU8PSW5_9GAMM</name>
<keyword evidence="2 3" id="KW-0378">Hydrolase</keyword>
<comment type="caution">
    <text evidence="5">The sequence shown here is derived from an EMBL/GenBank/DDBJ whole genome shotgun (WGS) entry which is preliminary data.</text>
</comment>
<dbReference type="Pfam" id="PF00135">
    <property type="entry name" value="COesterase"/>
    <property type="match status" value="1"/>
</dbReference>
<feature type="domain" description="Carboxylesterase type B" evidence="4">
    <location>
        <begin position="32"/>
        <end position="500"/>
    </location>
</feature>
<evidence type="ECO:0000256" key="2">
    <source>
        <dbReference type="ARBA" id="ARBA00022801"/>
    </source>
</evidence>
<organism evidence="5 6">
    <name type="scientific">Pantoea nemavictus</name>
    <dbReference type="NCBI Taxonomy" id="2726955"/>
    <lineage>
        <taxon>Bacteria</taxon>
        <taxon>Pseudomonadati</taxon>
        <taxon>Pseudomonadota</taxon>
        <taxon>Gammaproteobacteria</taxon>
        <taxon>Enterobacterales</taxon>
        <taxon>Erwiniaceae</taxon>
        <taxon>Pantoea</taxon>
    </lineage>
</organism>